<comment type="caution">
    <text evidence="2">The sequence shown here is derived from an EMBL/GenBank/DDBJ whole genome shotgun (WGS) entry which is preliminary data.</text>
</comment>
<dbReference type="Proteomes" id="UP000663829">
    <property type="component" value="Unassembled WGS sequence"/>
</dbReference>
<dbReference type="AlphaFoldDB" id="A0A814XXA7"/>
<reference evidence="2" key="1">
    <citation type="submission" date="2021-02" db="EMBL/GenBank/DDBJ databases">
        <authorList>
            <person name="Nowell W R."/>
        </authorList>
    </citation>
    <scope>NUCLEOTIDE SEQUENCE</scope>
</reference>
<dbReference type="Pfam" id="PF26215">
    <property type="entry name" value="HTH_animal"/>
    <property type="match status" value="1"/>
</dbReference>
<proteinExistence type="predicted"/>
<dbReference type="PROSITE" id="PS50878">
    <property type="entry name" value="RT_POL"/>
    <property type="match status" value="1"/>
</dbReference>
<dbReference type="PANTHER" id="PTHR21301:SF10">
    <property type="entry name" value="REVERSE TRANSCRIPTASE DOMAIN-CONTAINING PROTEIN"/>
    <property type="match status" value="1"/>
</dbReference>
<name>A0A814XXA7_9BILA</name>
<organism evidence="2 4">
    <name type="scientific">Didymodactylos carnosus</name>
    <dbReference type="NCBI Taxonomy" id="1234261"/>
    <lineage>
        <taxon>Eukaryota</taxon>
        <taxon>Metazoa</taxon>
        <taxon>Spiralia</taxon>
        <taxon>Gnathifera</taxon>
        <taxon>Rotifera</taxon>
        <taxon>Eurotatoria</taxon>
        <taxon>Bdelloidea</taxon>
        <taxon>Philodinida</taxon>
        <taxon>Philodinidae</taxon>
        <taxon>Didymodactylos</taxon>
    </lineage>
</organism>
<dbReference type="EMBL" id="CAJNOQ010009310">
    <property type="protein sequence ID" value="CAF1221469.1"/>
    <property type="molecule type" value="Genomic_DNA"/>
</dbReference>
<sequence>MKNLLKFAICDAPFRFYDEIFIQREEVAMGDVLGPILAELFMQKEDEKIHNWTGIKPVLYKRYVDDIFCVFNEDQDVDMFFNYLNTQLHSNLRFTVKNERNDQLNYLDVLVIRKISEKKYETTIYRKPMDTGLYMLYESNQCRIYKLGLIRTLAIRILRICSSNEFVKIELKKLRQLMIINGYPNNIIRRGIREAQIIVHRLMTNQLRPNPSVKMKSVFFALPYYGRETLILGQRIKKLARQLMVTVDMKIAYRKTLTLQNVFLSLQKGLDVTEKEKNLVYSTPCMDCDYKYYGHTARDWSIRINEHRDKVRLHSSDSKIVQHVEQLGHTMDFKNAKVEAFETSYRKRVIKEALFSQISKGKFMNKVNHDLNVFG</sequence>
<feature type="domain" description="Reverse transcriptase" evidence="1">
    <location>
        <begin position="1"/>
        <end position="124"/>
    </location>
</feature>
<dbReference type="InterPro" id="IPR000477">
    <property type="entry name" value="RT_dom"/>
</dbReference>
<dbReference type="EMBL" id="CAJOBC010009313">
    <property type="protein sequence ID" value="CAF3984735.1"/>
    <property type="molecule type" value="Genomic_DNA"/>
</dbReference>
<evidence type="ECO:0000259" key="1">
    <source>
        <dbReference type="PROSITE" id="PS50878"/>
    </source>
</evidence>
<gene>
    <name evidence="2" type="ORF">GPM918_LOCUS24706</name>
    <name evidence="3" type="ORF">SRO942_LOCUS24709</name>
</gene>
<evidence type="ECO:0000313" key="2">
    <source>
        <dbReference type="EMBL" id="CAF1221469.1"/>
    </source>
</evidence>
<dbReference type="InterPro" id="IPR058912">
    <property type="entry name" value="HTH_animal"/>
</dbReference>
<evidence type="ECO:0000313" key="4">
    <source>
        <dbReference type="Proteomes" id="UP000663829"/>
    </source>
</evidence>
<dbReference type="Proteomes" id="UP000681722">
    <property type="component" value="Unassembled WGS sequence"/>
</dbReference>
<protein>
    <recommendedName>
        <fullName evidence="1">Reverse transcriptase domain-containing protein</fullName>
    </recommendedName>
</protein>
<dbReference type="PANTHER" id="PTHR21301">
    <property type="entry name" value="REVERSE TRANSCRIPTASE"/>
    <property type="match status" value="1"/>
</dbReference>
<accession>A0A814XXA7</accession>
<dbReference type="OrthoDB" id="6513546at2759"/>
<keyword evidence="4" id="KW-1185">Reference proteome</keyword>
<evidence type="ECO:0000313" key="3">
    <source>
        <dbReference type="EMBL" id="CAF3984735.1"/>
    </source>
</evidence>